<evidence type="ECO:0000259" key="3">
    <source>
        <dbReference type="Pfam" id="PF00171"/>
    </source>
</evidence>
<dbReference type="PANTHER" id="PTHR43570:SF16">
    <property type="entry name" value="ALDEHYDE DEHYDROGENASE TYPE III, ISOFORM Q"/>
    <property type="match status" value="1"/>
</dbReference>
<dbReference type="InterPro" id="IPR015590">
    <property type="entry name" value="Aldehyde_DH_dom"/>
</dbReference>
<dbReference type="PANTHER" id="PTHR43570">
    <property type="entry name" value="ALDEHYDE DEHYDROGENASE"/>
    <property type="match status" value="1"/>
</dbReference>
<dbReference type="InterPro" id="IPR016163">
    <property type="entry name" value="Ald_DH_C"/>
</dbReference>
<protein>
    <recommendedName>
        <fullName evidence="3">Aldehyde dehydrogenase domain-containing protein</fullName>
    </recommendedName>
</protein>
<organism evidence="4 5">
    <name type="scientific">Collybiopsis luxurians FD-317 M1</name>
    <dbReference type="NCBI Taxonomy" id="944289"/>
    <lineage>
        <taxon>Eukaryota</taxon>
        <taxon>Fungi</taxon>
        <taxon>Dikarya</taxon>
        <taxon>Basidiomycota</taxon>
        <taxon>Agaricomycotina</taxon>
        <taxon>Agaricomycetes</taxon>
        <taxon>Agaricomycetidae</taxon>
        <taxon>Agaricales</taxon>
        <taxon>Marasmiineae</taxon>
        <taxon>Omphalotaceae</taxon>
        <taxon>Collybiopsis</taxon>
        <taxon>Collybiopsis luxurians</taxon>
    </lineage>
</organism>
<keyword evidence="2" id="KW-0560">Oxidoreductase</keyword>
<dbReference type="HOGENOM" id="CLU_2518623_0_0_1"/>
<dbReference type="InterPro" id="IPR016161">
    <property type="entry name" value="Ald_DH/histidinol_DH"/>
</dbReference>
<evidence type="ECO:0000256" key="1">
    <source>
        <dbReference type="ARBA" id="ARBA00009986"/>
    </source>
</evidence>
<feature type="domain" description="Aldehyde dehydrogenase" evidence="3">
    <location>
        <begin position="36"/>
        <end position="84"/>
    </location>
</feature>
<gene>
    <name evidence="4" type="ORF">GYMLUDRAFT_51077</name>
</gene>
<sequence>MTEPSYLISPIPSTCFINDSDGWMDGLTDPFVFSPVFYTGNGTIARINAAVAAKHVTPLTLELGGKSLVIVDPKCDLELAAKRTT</sequence>
<proteinExistence type="inferred from homology"/>
<dbReference type="AlphaFoldDB" id="A0A0D0BMD7"/>
<dbReference type="Gene3D" id="3.40.605.10">
    <property type="entry name" value="Aldehyde Dehydrogenase, Chain A, domain 1"/>
    <property type="match status" value="1"/>
</dbReference>
<dbReference type="InterPro" id="IPR012394">
    <property type="entry name" value="Aldehyde_DH_NAD(P)"/>
</dbReference>
<dbReference type="Pfam" id="PF00171">
    <property type="entry name" value="Aldedh"/>
    <property type="match status" value="1"/>
</dbReference>
<dbReference type="GO" id="GO:0005737">
    <property type="term" value="C:cytoplasm"/>
    <property type="evidence" value="ECO:0007669"/>
    <property type="project" value="TreeGrafter"/>
</dbReference>
<keyword evidence="5" id="KW-1185">Reference proteome</keyword>
<dbReference type="Gene3D" id="3.40.309.10">
    <property type="entry name" value="Aldehyde Dehydrogenase, Chain A, domain 2"/>
    <property type="match status" value="1"/>
</dbReference>
<dbReference type="Proteomes" id="UP000053593">
    <property type="component" value="Unassembled WGS sequence"/>
</dbReference>
<evidence type="ECO:0000313" key="5">
    <source>
        <dbReference type="Proteomes" id="UP000053593"/>
    </source>
</evidence>
<dbReference type="GO" id="GO:0006081">
    <property type="term" value="P:aldehyde metabolic process"/>
    <property type="evidence" value="ECO:0007669"/>
    <property type="project" value="InterPro"/>
</dbReference>
<dbReference type="EMBL" id="KN834893">
    <property type="protein sequence ID" value="KIK50614.1"/>
    <property type="molecule type" value="Genomic_DNA"/>
</dbReference>
<evidence type="ECO:0000313" key="4">
    <source>
        <dbReference type="EMBL" id="KIK50614.1"/>
    </source>
</evidence>
<comment type="similarity">
    <text evidence="1">Belongs to the aldehyde dehydrogenase family.</text>
</comment>
<reference evidence="4 5" key="1">
    <citation type="submission" date="2014-04" db="EMBL/GenBank/DDBJ databases">
        <title>Evolutionary Origins and Diversification of the Mycorrhizal Mutualists.</title>
        <authorList>
            <consortium name="DOE Joint Genome Institute"/>
            <consortium name="Mycorrhizal Genomics Consortium"/>
            <person name="Kohler A."/>
            <person name="Kuo A."/>
            <person name="Nagy L.G."/>
            <person name="Floudas D."/>
            <person name="Copeland A."/>
            <person name="Barry K.W."/>
            <person name="Cichocki N."/>
            <person name="Veneault-Fourrey C."/>
            <person name="LaButti K."/>
            <person name="Lindquist E.A."/>
            <person name="Lipzen A."/>
            <person name="Lundell T."/>
            <person name="Morin E."/>
            <person name="Murat C."/>
            <person name="Riley R."/>
            <person name="Ohm R."/>
            <person name="Sun H."/>
            <person name="Tunlid A."/>
            <person name="Henrissat B."/>
            <person name="Grigoriev I.V."/>
            <person name="Hibbett D.S."/>
            <person name="Martin F."/>
        </authorList>
    </citation>
    <scope>NUCLEOTIDE SEQUENCE [LARGE SCALE GENOMIC DNA]</scope>
    <source>
        <strain evidence="4 5">FD-317 M1</strain>
    </source>
</reference>
<dbReference type="GO" id="GO:0004029">
    <property type="term" value="F:aldehyde dehydrogenase (NAD+) activity"/>
    <property type="evidence" value="ECO:0007669"/>
    <property type="project" value="TreeGrafter"/>
</dbReference>
<feature type="non-terminal residue" evidence="4">
    <location>
        <position position="85"/>
    </location>
</feature>
<evidence type="ECO:0000256" key="2">
    <source>
        <dbReference type="ARBA" id="ARBA00023002"/>
    </source>
</evidence>
<accession>A0A0D0BMD7</accession>
<dbReference type="InterPro" id="IPR016162">
    <property type="entry name" value="Ald_DH_N"/>
</dbReference>
<dbReference type="SUPFAM" id="SSF53720">
    <property type="entry name" value="ALDH-like"/>
    <property type="match status" value="1"/>
</dbReference>
<dbReference type="OrthoDB" id="440325at2759"/>
<name>A0A0D0BMD7_9AGAR</name>